<dbReference type="InterPro" id="IPR029057">
    <property type="entry name" value="PRTase-like"/>
</dbReference>
<dbReference type="STRING" id="1121100.GCA_000428105_00623"/>
<dbReference type="SUPFAM" id="SSF53271">
    <property type="entry name" value="PRTase-like"/>
    <property type="match status" value="1"/>
</dbReference>
<keyword evidence="1" id="KW-0418">Kinase</keyword>
<dbReference type="Gene3D" id="3.40.50.2020">
    <property type="match status" value="1"/>
</dbReference>
<dbReference type="InterPro" id="IPR000836">
    <property type="entry name" value="PRTase_dom"/>
</dbReference>
<dbReference type="GO" id="GO:0016301">
    <property type="term" value="F:kinase activity"/>
    <property type="evidence" value="ECO:0007669"/>
    <property type="project" value="UniProtKB-KW"/>
</dbReference>
<accession>W4PEI2</accession>
<organism evidence="1 2">
    <name type="scientific">Bacteroides pyogenes DSM 20611 = JCM 6294</name>
    <dbReference type="NCBI Taxonomy" id="1121100"/>
    <lineage>
        <taxon>Bacteria</taxon>
        <taxon>Pseudomonadati</taxon>
        <taxon>Bacteroidota</taxon>
        <taxon>Bacteroidia</taxon>
        <taxon>Bacteroidales</taxon>
        <taxon>Bacteroidaceae</taxon>
        <taxon>Bacteroides</taxon>
    </lineage>
</organism>
<comment type="caution">
    <text evidence="1">The sequence shown here is derived from an EMBL/GenBank/DDBJ whole genome shotgun (WGS) entry which is preliminary data.</text>
</comment>
<reference evidence="2" key="1">
    <citation type="journal article" date="2014" name="Genome">
        <title>Draft Genome Sequences of Three Strains of Bacteroides pyogenes Isolated from a Cat and Swine.</title>
        <authorList>
            <person name="Sakamoto M."/>
            <person name="Oshima K."/>
            <person name="Suda W."/>
            <person name="Kitamura K."/>
            <person name="Iida T."/>
            <person name="Hattori M."/>
            <person name="Ohkuma M."/>
        </authorList>
    </citation>
    <scope>NUCLEOTIDE SEQUENCE [LARGE SCALE GENOMIC DNA]</scope>
    <source>
        <strain evidence="2">JCM 6294</strain>
    </source>
</reference>
<protein>
    <submittedName>
        <fullName evidence="1">Putative ribose phosphate pyrophosphokinase</fullName>
    </submittedName>
</protein>
<dbReference type="Proteomes" id="UP000018842">
    <property type="component" value="Unassembled WGS sequence"/>
</dbReference>
<name>W4PEI2_9BACE</name>
<sequence length="244" mass="27912">MLRGQSSFLTEKEYSSRQTCLIALTALLNAENLPNHSPKGFNEREIKIRRTMNMVKVYIKGQEDKNLSSFLRYYPARIKNIGFDAVFDRQIIYDFKDGHNHAEVAKCVAKMLVKKYGRKIGKVVFSCIPASSQERNEARNKYFSELVCRLSGAIDGFSHVRVRGERTAVHGTKIKKELRMKRLQEGMNIEVDADFFKNKIVCIWDDVVTTGSSFCAYSNQLEQVGAHVTDGIFLGKTSYKYVQQ</sequence>
<dbReference type="AlphaFoldDB" id="W4PEI2"/>
<keyword evidence="1" id="KW-0808">Transferase</keyword>
<dbReference type="EMBL" id="BAIR01000005">
    <property type="protein sequence ID" value="GAE18177.1"/>
    <property type="molecule type" value="Genomic_DNA"/>
</dbReference>
<dbReference type="eggNOG" id="COG1040">
    <property type="taxonomic scope" value="Bacteria"/>
</dbReference>
<proteinExistence type="predicted"/>
<gene>
    <name evidence="1" type="ORF">JCM6294_1043</name>
</gene>
<evidence type="ECO:0000313" key="2">
    <source>
        <dbReference type="Proteomes" id="UP000018842"/>
    </source>
</evidence>
<dbReference type="CDD" id="cd06223">
    <property type="entry name" value="PRTases_typeI"/>
    <property type="match status" value="1"/>
</dbReference>
<evidence type="ECO:0000313" key="1">
    <source>
        <dbReference type="EMBL" id="GAE18177.1"/>
    </source>
</evidence>